<evidence type="ECO:0000313" key="2">
    <source>
        <dbReference type="Proteomes" id="UP001234989"/>
    </source>
</evidence>
<name>A0AAF0U0S3_SOLVR</name>
<dbReference type="EMBL" id="CP133618">
    <property type="protein sequence ID" value="WMV37210.1"/>
    <property type="molecule type" value="Genomic_DNA"/>
</dbReference>
<proteinExistence type="predicted"/>
<dbReference type="AlphaFoldDB" id="A0AAF0U0S3"/>
<evidence type="ECO:0000313" key="1">
    <source>
        <dbReference type="EMBL" id="WMV37210.1"/>
    </source>
</evidence>
<reference evidence="1" key="1">
    <citation type="submission" date="2023-08" db="EMBL/GenBank/DDBJ databases">
        <title>A de novo genome assembly of Solanum verrucosum Schlechtendal, a Mexican diploid species geographically isolated from the other diploid A-genome species in potato relatives.</title>
        <authorList>
            <person name="Hosaka K."/>
        </authorList>
    </citation>
    <scope>NUCLEOTIDE SEQUENCE</scope>
    <source>
        <tissue evidence="1">Young leaves</tissue>
    </source>
</reference>
<organism evidence="1 2">
    <name type="scientific">Solanum verrucosum</name>
    <dbReference type="NCBI Taxonomy" id="315347"/>
    <lineage>
        <taxon>Eukaryota</taxon>
        <taxon>Viridiplantae</taxon>
        <taxon>Streptophyta</taxon>
        <taxon>Embryophyta</taxon>
        <taxon>Tracheophyta</taxon>
        <taxon>Spermatophyta</taxon>
        <taxon>Magnoliopsida</taxon>
        <taxon>eudicotyledons</taxon>
        <taxon>Gunneridae</taxon>
        <taxon>Pentapetalae</taxon>
        <taxon>asterids</taxon>
        <taxon>lamiids</taxon>
        <taxon>Solanales</taxon>
        <taxon>Solanaceae</taxon>
        <taxon>Solanoideae</taxon>
        <taxon>Solaneae</taxon>
        <taxon>Solanum</taxon>
    </lineage>
</organism>
<protein>
    <submittedName>
        <fullName evidence="1">Uncharacterized protein</fullName>
    </submittedName>
</protein>
<dbReference type="Proteomes" id="UP001234989">
    <property type="component" value="Chromosome 7"/>
</dbReference>
<sequence length="175" mass="20228">MFESFNHERSHEEVPVQILDRQVRRLRTKDVASVKVLWRNQFVEEEISISLRIRTKCRSRQDVVSPLAVLPEQPSEPVIEWSSSLAVPMGHFISYLKARKLVSKGCIYHLVRVNDSSVETRPFQSASIIREFPEVFPDDLHGIPLEREIDFGIDIIPDICPISFSPYRMALAELK</sequence>
<accession>A0AAF0U0S3</accession>
<keyword evidence="2" id="KW-1185">Reference proteome</keyword>
<gene>
    <name evidence="1" type="ORF">MTR67_030595</name>
</gene>